<feature type="coiled-coil region" evidence="10">
    <location>
        <begin position="908"/>
        <end position="935"/>
    </location>
</feature>
<proteinExistence type="predicted"/>
<keyword evidence="13" id="KW-1185">Reference proteome</keyword>
<keyword evidence="8" id="KW-0238">DNA-binding</keyword>
<dbReference type="OrthoDB" id="9758506at2"/>
<dbReference type="STRING" id="142842.SAMN02745118_01773"/>
<sequence length="964" mass="113952">MSKRLIYSDINSVNDIGLNYYLENDNLLYILPYYEMKATMREKIWQSEDSQAVVLQSMLSIDQLFKDIYYKVDGKRQIINNDDLKYLLFQLLQEEDYDYFDESSTDYILEFINEIDAELVNLEERRLDKEILVELKDIYYSLKDRLDELNFITKWQSYQFLIENLTKADFVYLYPEVKNIFLDRVYIFRPAELELILILADWVEEMTILLDYNPDKKKLFSDLDPLFEKLKEAGFVIEDYTEKNNELIKKIFSNEVLAEDEKYIWQDELEKELKIIDLPNPVQELEVIAKKIRALAKEGENLSRIGIAFSTPGNYRPHLDRIFTQYNLPYKRKIPMPLISVSLIKELVTVLDILTGDFNSQEFLALISADFINLDSPSLLSKLDQVLKEVRFEAVGWHLIKLIEDKIRSLEDDELVTNLEFIKETFKWSLSKEVSFKDFINKFINILNKFELADKLEEFKEDSEVIVAWNEFQNIIAKLNNITDEKRTLKEWVKILRQAFQEGTYTYDKSQGVEITGKIELRSGDYDYIFLAGMSHDLYPTRGQNPLDKYFKELGMELTDDQVLDRYLFVDHLLGAKKGIFITYSKSASEEKALASSCIEELRRIVKLEEMKVEDNLYSIDELQKYLGKGLKVGEQYKLIDDYSWNEDLLTKFRLLKDRNQDEFSAYNGQIEDKRNLNWLEEKFNDDYVYSADSLGSYANCPFKFLFEKIFKIRSLEFSEEIQPFERGRFLHKIMEKFYNKFSAGKVTEDNQEEAAKLLLEVTQEVLAEYPLFKESFYWQTEGERYLKDESLGIGLEKILAFERDSRIKNKKTNEFTVKEVEWDFNELELVDNYKFSGRIDRINYHEEDWLGVIDYKTGSIRNPVQMPLYIMAANEEFSEDIVYGGYYILDPSKGIGYKKLNLTNEMYKSSKKATERFNNSLEEAKENIKEYITNIKTGNFKIGEDDNGCSYCQCKFICRKEEA</sequence>
<organism evidence="12 13">
    <name type="scientific">Selenihalanaerobacter shriftii</name>
    <dbReference type="NCBI Taxonomy" id="142842"/>
    <lineage>
        <taxon>Bacteria</taxon>
        <taxon>Bacillati</taxon>
        <taxon>Bacillota</taxon>
        <taxon>Clostridia</taxon>
        <taxon>Halanaerobiales</taxon>
        <taxon>Halobacteroidaceae</taxon>
        <taxon>Selenihalanaerobacter</taxon>
    </lineage>
</organism>
<dbReference type="InterPro" id="IPR011604">
    <property type="entry name" value="PDDEXK-like_dom_sf"/>
</dbReference>
<dbReference type="GO" id="GO:0005524">
    <property type="term" value="F:ATP binding"/>
    <property type="evidence" value="ECO:0007669"/>
    <property type="project" value="UniProtKB-KW"/>
</dbReference>
<dbReference type="RefSeq" id="WP_078810232.1">
    <property type="nucleotide sequence ID" value="NZ_FUWM01000014.1"/>
</dbReference>
<accession>A0A1T4NDP9</accession>
<evidence type="ECO:0000256" key="6">
    <source>
        <dbReference type="ARBA" id="ARBA00022839"/>
    </source>
</evidence>
<keyword evidence="6" id="KW-0269">Exonuclease</keyword>
<evidence type="ECO:0000256" key="5">
    <source>
        <dbReference type="ARBA" id="ARBA00022806"/>
    </source>
</evidence>
<dbReference type="GO" id="GO:0004527">
    <property type="term" value="F:exonuclease activity"/>
    <property type="evidence" value="ECO:0007669"/>
    <property type="project" value="UniProtKB-KW"/>
</dbReference>
<keyword evidence="10" id="KW-0175">Coiled coil</keyword>
<dbReference type="GO" id="GO:0006281">
    <property type="term" value="P:DNA repair"/>
    <property type="evidence" value="ECO:0007669"/>
    <property type="project" value="UniProtKB-KW"/>
</dbReference>
<dbReference type="InterPro" id="IPR038726">
    <property type="entry name" value="PDDEXK_AddAB-type"/>
</dbReference>
<protein>
    <submittedName>
        <fullName evidence="12">ATP-dependent helicase/DNAse subunit B</fullName>
    </submittedName>
</protein>
<keyword evidence="7" id="KW-0067">ATP-binding</keyword>
<reference evidence="13" key="1">
    <citation type="submission" date="2017-02" db="EMBL/GenBank/DDBJ databases">
        <authorList>
            <person name="Varghese N."/>
            <person name="Submissions S."/>
        </authorList>
    </citation>
    <scope>NUCLEOTIDE SEQUENCE [LARGE SCALE GENOMIC DNA]</scope>
    <source>
        <strain evidence="13">ATCC BAA-73</strain>
    </source>
</reference>
<dbReference type="InterPro" id="IPR027417">
    <property type="entry name" value="P-loop_NTPase"/>
</dbReference>
<evidence type="ECO:0000256" key="3">
    <source>
        <dbReference type="ARBA" id="ARBA00022763"/>
    </source>
</evidence>
<dbReference type="Gene3D" id="3.40.50.300">
    <property type="entry name" value="P-loop containing nucleotide triphosphate hydrolases"/>
    <property type="match status" value="2"/>
</dbReference>
<dbReference type="Gene3D" id="3.90.320.10">
    <property type="match status" value="1"/>
</dbReference>
<dbReference type="EMBL" id="FUWM01000014">
    <property type="protein sequence ID" value="SJZ77245.1"/>
    <property type="molecule type" value="Genomic_DNA"/>
</dbReference>
<keyword evidence="1" id="KW-0540">Nuclease</keyword>
<evidence type="ECO:0000313" key="13">
    <source>
        <dbReference type="Proteomes" id="UP000190625"/>
    </source>
</evidence>
<dbReference type="SUPFAM" id="SSF52540">
    <property type="entry name" value="P-loop containing nucleoside triphosphate hydrolases"/>
    <property type="match status" value="1"/>
</dbReference>
<evidence type="ECO:0000259" key="11">
    <source>
        <dbReference type="Pfam" id="PF12705"/>
    </source>
</evidence>
<dbReference type="GO" id="GO:0004386">
    <property type="term" value="F:helicase activity"/>
    <property type="evidence" value="ECO:0007669"/>
    <property type="project" value="UniProtKB-KW"/>
</dbReference>
<dbReference type="Pfam" id="PF12705">
    <property type="entry name" value="PDDEXK_1"/>
    <property type="match status" value="1"/>
</dbReference>
<keyword evidence="9" id="KW-0234">DNA repair</keyword>
<feature type="domain" description="PD-(D/E)XK endonuclease-like" evidence="11">
    <location>
        <begin position="691"/>
        <end position="960"/>
    </location>
</feature>
<keyword evidence="2" id="KW-0547">Nucleotide-binding</keyword>
<evidence type="ECO:0000256" key="8">
    <source>
        <dbReference type="ARBA" id="ARBA00023125"/>
    </source>
</evidence>
<dbReference type="AlphaFoldDB" id="A0A1T4NDP9"/>
<name>A0A1T4NDP9_9FIRM</name>
<evidence type="ECO:0000256" key="2">
    <source>
        <dbReference type="ARBA" id="ARBA00022741"/>
    </source>
</evidence>
<keyword evidence="4" id="KW-0378">Hydrolase</keyword>
<evidence type="ECO:0000313" key="12">
    <source>
        <dbReference type="EMBL" id="SJZ77245.1"/>
    </source>
</evidence>
<evidence type="ECO:0000256" key="9">
    <source>
        <dbReference type="ARBA" id="ARBA00023204"/>
    </source>
</evidence>
<evidence type="ECO:0000256" key="10">
    <source>
        <dbReference type="SAM" id="Coils"/>
    </source>
</evidence>
<dbReference type="Proteomes" id="UP000190625">
    <property type="component" value="Unassembled WGS sequence"/>
</dbReference>
<gene>
    <name evidence="12" type="ORF">SAMN02745118_01773</name>
</gene>
<evidence type="ECO:0000256" key="4">
    <source>
        <dbReference type="ARBA" id="ARBA00022801"/>
    </source>
</evidence>
<dbReference type="GO" id="GO:0003677">
    <property type="term" value="F:DNA binding"/>
    <property type="evidence" value="ECO:0007669"/>
    <property type="project" value="UniProtKB-KW"/>
</dbReference>
<evidence type="ECO:0000256" key="7">
    <source>
        <dbReference type="ARBA" id="ARBA00022840"/>
    </source>
</evidence>
<keyword evidence="5 12" id="KW-0347">Helicase</keyword>
<keyword evidence="3" id="KW-0227">DNA damage</keyword>
<evidence type="ECO:0000256" key="1">
    <source>
        <dbReference type="ARBA" id="ARBA00022722"/>
    </source>
</evidence>